<proteinExistence type="predicted"/>
<dbReference type="InterPro" id="IPR000157">
    <property type="entry name" value="TIR_dom"/>
</dbReference>
<keyword evidence="4" id="KW-1185">Reference proteome</keyword>
<dbReference type="Proteomes" id="UP000008694">
    <property type="component" value="Unassembled WGS sequence"/>
</dbReference>
<dbReference type="GO" id="GO:0007165">
    <property type="term" value="P:signal transduction"/>
    <property type="evidence" value="ECO:0007669"/>
    <property type="project" value="InterPro"/>
</dbReference>
<dbReference type="EMBL" id="GL348720">
    <property type="protein sequence ID" value="EFH39775.1"/>
    <property type="molecule type" value="Genomic_DNA"/>
</dbReference>
<dbReference type="HOGENOM" id="CLU_001561_3_1_1"/>
<protein>
    <submittedName>
        <fullName evidence="3">Predicted protein</fullName>
    </submittedName>
</protein>
<accession>D7MKB2</accession>
<dbReference type="Gramene" id="Al_scaffold_0008_367">
    <property type="protein sequence ID" value="Al_scaffold_0008_367"/>
    <property type="gene ID" value="Al_scaffold_0008_367"/>
</dbReference>
<dbReference type="PANTHER" id="PTHR32009">
    <property type="entry name" value="TMV RESISTANCE PROTEIN N-LIKE"/>
    <property type="match status" value="1"/>
</dbReference>
<evidence type="ECO:0000313" key="4">
    <source>
        <dbReference type="Proteomes" id="UP000008694"/>
    </source>
</evidence>
<keyword evidence="1" id="KW-0520">NAD</keyword>
<dbReference type="PROSITE" id="PS50104">
    <property type="entry name" value="TIR"/>
    <property type="match status" value="1"/>
</dbReference>
<dbReference type="SUPFAM" id="SSF52200">
    <property type="entry name" value="Toll/Interleukin receptor TIR domain"/>
    <property type="match status" value="1"/>
</dbReference>
<name>D7MKB2_ARALL</name>
<dbReference type="InterPro" id="IPR035897">
    <property type="entry name" value="Toll_tir_struct_dom_sf"/>
</dbReference>
<dbReference type="SMART" id="SM00255">
    <property type="entry name" value="TIR"/>
    <property type="match status" value="1"/>
</dbReference>
<evidence type="ECO:0000259" key="2">
    <source>
        <dbReference type="PROSITE" id="PS50104"/>
    </source>
</evidence>
<dbReference type="AlphaFoldDB" id="D7MKB2"/>
<evidence type="ECO:0000313" key="3">
    <source>
        <dbReference type="EMBL" id="EFH39775.1"/>
    </source>
</evidence>
<feature type="domain" description="TIR" evidence="2">
    <location>
        <begin position="23"/>
        <end position="183"/>
    </location>
</feature>
<reference evidence="4" key="1">
    <citation type="journal article" date="2011" name="Nat. Genet.">
        <title>The Arabidopsis lyrata genome sequence and the basis of rapid genome size change.</title>
        <authorList>
            <person name="Hu T.T."/>
            <person name="Pattyn P."/>
            <person name="Bakker E.G."/>
            <person name="Cao J."/>
            <person name="Cheng J.-F."/>
            <person name="Clark R.M."/>
            <person name="Fahlgren N."/>
            <person name="Fawcett J.A."/>
            <person name="Grimwood J."/>
            <person name="Gundlach H."/>
            <person name="Haberer G."/>
            <person name="Hollister J.D."/>
            <person name="Ossowski S."/>
            <person name="Ottilar R.P."/>
            <person name="Salamov A.A."/>
            <person name="Schneeberger K."/>
            <person name="Spannagl M."/>
            <person name="Wang X."/>
            <person name="Yang L."/>
            <person name="Nasrallah M.E."/>
            <person name="Bergelson J."/>
            <person name="Carrington J.C."/>
            <person name="Gaut B.S."/>
            <person name="Schmutz J."/>
            <person name="Mayer K.F.X."/>
            <person name="Van de Peer Y."/>
            <person name="Grigoriev I.V."/>
            <person name="Nordborg M."/>
            <person name="Weigel D."/>
            <person name="Guo Y.-L."/>
        </authorList>
    </citation>
    <scope>NUCLEOTIDE SEQUENCE [LARGE SCALE GENOMIC DNA]</scope>
    <source>
        <strain evidence="4">cv. MN47</strain>
    </source>
</reference>
<dbReference type="STRING" id="81972.D7MKB2"/>
<gene>
    <name evidence="3" type="ORF">ARALYDRAFT_683547</name>
</gene>
<sequence>MLSLLVRRTFTKSRMHGEVKPPRNIQVFINFRGDQLHYNFVSYLVDALRRSEINVFIDNEEQRGEDLNTLFKRIEESGIAIVVQIIHLLTHITNFGNIVTLYHKVLPIFYKVTPTNVKRLKGEFGDHFRDKEYMYKSDEPMIKQWKEAIVSVSHKFALALDEKSSLLEIDFVETIVKEVLKMLQAICKVESGQSSFCMEKA</sequence>
<evidence type="ECO:0000256" key="1">
    <source>
        <dbReference type="ARBA" id="ARBA00023027"/>
    </source>
</evidence>
<dbReference type="Gene3D" id="3.40.50.10140">
    <property type="entry name" value="Toll/interleukin-1 receptor homology (TIR) domain"/>
    <property type="match status" value="1"/>
</dbReference>
<dbReference type="Pfam" id="PF01582">
    <property type="entry name" value="TIR"/>
    <property type="match status" value="1"/>
</dbReference>
<dbReference type="PANTHER" id="PTHR32009:SF62">
    <property type="entry name" value="DISEASE RESISTANCE PROTEIN (TIR-NBS-LRR CLASS) FAMILY"/>
    <property type="match status" value="1"/>
</dbReference>
<organism evidence="4">
    <name type="scientific">Arabidopsis lyrata subsp. lyrata</name>
    <name type="common">Lyre-leaved rock-cress</name>
    <dbReference type="NCBI Taxonomy" id="81972"/>
    <lineage>
        <taxon>Eukaryota</taxon>
        <taxon>Viridiplantae</taxon>
        <taxon>Streptophyta</taxon>
        <taxon>Embryophyta</taxon>
        <taxon>Tracheophyta</taxon>
        <taxon>Spermatophyta</taxon>
        <taxon>Magnoliopsida</taxon>
        <taxon>eudicotyledons</taxon>
        <taxon>Gunneridae</taxon>
        <taxon>Pentapetalae</taxon>
        <taxon>rosids</taxon>
        <taxon>malvids</taxon>
        <taxon>Brassicales</taxon>
        <taxon>Brassicaceae</taxon>
        <taxon>Camelineae</taxon>
        <taxon>Arabidopsis</taxon>
    </lineage>
</organism>